<comment type="caution">
    <text evidence="1">The sequence shown here is derived from an EMBL/GenBank/DDBJ whole genome shotgun (WGS) entry which is preliminary data.</text>
</comment>
<protein>
    <submittedName>
        <fullName evidence="1">XRE family transcriptional regulator</fullName>
    </submittedName>
</protein>
<dbReference type="RefSeq" id="WP_099577025.1">
    <property type="nucleotide sequence ID" value="NZ_MJBI02000006.1"/>
</dbReference>
<accession>A0A2G5NUZ5</accession>
<organism evidence="1 2">
    <name type="scientific">Macrococcoides goetzii</name>
    <dbReference type="NCBI Taxonomy" id="1891097"/>
    <lineage>
        <taxon>Bacteria</taxon>
        <taxon>Bacillati</taxon>
        <taxon>Bacillota</taxon>
        <taxon>Bacilli</taxon>
        <taxon>Bacillales</taxon>
        <taxon>Staphylococcaceae</taxon>
        <taxon>Macrococcoides</taxon>
    </lineage>
</organism>
<evidence type="ECO:0000313" key="1">
    <source>
        <dbReference type="EMBL" id="RAI79654.1"/>
    </source>
</evidence>
<dbReference type="Proteomes" id="UP000229523">
    <property type="component" value="Unassembled WGS sequence"/>
</dbReference>
<keyword evidence="2" id="KW-1185">Reference proteome</keyword>
<sequence length="64" mass="7134">MRKEIELLLSSNITGYQIEKETGVRQSTISNIRLGKSSLDTLPFAKAEALYNFAINSADDTKNK</sequence>
<name>A0A2G5NUZ5_9STAP</name>
<dbReference type="EMBL" id="MJBI02000006">
    <property type="protein sequence ID" value="RAI79654.1"/>
    <property type="molecule type" value="Genomic_DNA"/>
</dbReference>
<reference evidence="1 2" key="1">
    <citation type="journal article" date="2018" name="Front. Microbiol.">
        <title>Description and Comparative Genomics of Macrococcus caseolyticus subsp. hominis subsp. nov., Macrococcus goetzii sp. nov., Macrococcus epidermidis sp. nov., and Macrococcus bohemicus sp. nov., Novel Macrococci From Human Clinical Material With Virulence Potential and Suspected Uptake of Foreign DNA by Natural Transformation.</title>
        <authorList>
            <person name="Maslanova I."/>
            <person name="Wertheimer Z."/>
            <person name="Sedlacek I."/>
            <person name="Svec P."/>
            <person name="Indrakova A."/>
            <person name="Kovarovic V."/>
            <person name="Schumann P."/>
            <person name="Sproer C."/>
            <person name="Kralova S."/>
            <person name="Sedo O."/>
            <person name="Kristofova L."/>
            <person name="Vrbovska V."/>
            <person name="Fuzik T."/>
            <person name="Petras P."/>
            <person name="Zdrahal Z."/>
            <person name="Ruzickova V."/>
            <person name="Doskar J."/>
            <person name="Pantucek R."/>
        </authorList>
    </citation>
    <scope>NUCLEOTIDE SEQUENCE [LARGE SCALE GENOMIC DNA]</scope>
    <source>
        <strain evidence="1 2">CCM 4927</strain>
    </source>
</reference>
<evidence type="ECO:0000313" key="2">
    <source>
        <dbReference type="Proteomes" id="UP000229523"/>
    </source>
</evidence>
<proteinExistence type="predicted"/>
<gene>
    <name evidence="1" type="ORF">BFS35_010940</name>
</gene>
<dbReference type="AlphaFoldDB" id="A0A2G5NUZ5"/>